<keyword evidence="1" id="KW-0812">Transmembrane</keyword>
<dbReference type="Proteomes" id="UP000244906">
    <property type="component" value="Unassembled WGS sequence"/>
</dbReference>
<name>A0A2V1H0H1_9GAMM</name>
<sequence>MTILGNYLVGFLQPQLSDAWYNTARFLTTTIPLFLMVFAFSNTENSGPWLEKLSKQQINQINVDLKVIAGIFILLIFLAGAVWWLDQYQQGI</sequence>
<accession>A0A2V1H0H1</accession>
<evidence type="ECO:0000313" key="2">
    <source>
        <dbReference type="EMBL" id="PVZ68160.1"/>
    </source>
</evidence>
<proteinExistence type="predicted"/>
<reference evidence="2 3" key="1">
    <citation type="submission" date="2018-04" db="EMBL/GenBank/DDBJ databases">
        <title>Thalassorhabdus spongiae gen. nov., sp. nov., isolated from a marine sponge in South-West Iceland.</title>
        <authorList>
            <person name="Knobloch S."/>
            <person name="Daussin A."/>
            <person name="Johannsson R."/>
            <person name="Marteinsson V.T."/>
        </authorList>
    </citation>
    <scope>NUCLEOTIDE SEQUENCE [LARGE SCALE GENOMIC DNA]</scope>
    <source>
        <strain evidence="2 3">Hp12</strain>
    </source>
</reference>
<feature type="transmembrane region" description="Helical" evidence="1">
    <location>
        <begin position="63"/>
        <end position="85"/>
    </location>
</feature>
<dbReference type="EMBL" id="QDDL01000005">
    <property type="protein sequence ID" value="PVZ68160.1"/>
    <property type="molecule type" value="Genomic_DNA"/>
</dbReference>
<feature type="transmembrane region" description="Helical" evidence="1">
    <location>
        <begin position="20"/>
        <end position="42"/>
    </location>
</feature>
<keyword evidence="1" id="KW-1133">Transmembrane helix</keyword>
<gene>
    <name evidence="2" type="ORF">DC094_12720</name>
</gene>
<evidence type="ECO:0000256" key="1">
    <source>
        <dbReference type="SAM" id="Phobius"/>
    </source>
</evidence>
<dbReference type="AlphaFoldDB" id="A0A2V1H0H1"/>
<organism evidence="2 3">
    <name type="scientific">Pelagibaculum spongiae</name>
    <dbReference type="NCBI Taxonomy" id="2080658"/>
    <lineage>
        <taxon>Bacteria</taxon>
        <taxon>Pseudomonadati</taxon>
        <taxon>Pseudomonadota</taxon>
        <taxon>Gammaproteobacteria</taxon>
        <taxon>Oceanospirillales</taxon>
        <taxon>Pelagibaculum</taxon>
    </lineage>
</organism>
<keyword evidence="1" id="KW-0472">Membrane</keyword>
<protein>
    <submittedName>
        <fullName evidence="2">Uncharacterized protein</fullName>
    </submittedName>
</protein>
<keyword evidence="3" id="KW-1185">Reference proteome</keyword>
<evidence type="ECO:0000313" key="3">
    <source>
        <dbReference type="Proteomes" id="UP000244906"/>
    </source>
</evidence>
<comment type="caution">
    <text evidence="2">The sequence shown here is derived from an EMBL/GenBank/DDBJ whole genome shotgun (WGS) entry which is preliminary data.</text>
</comment>